<evidence type="ECO:0000313" key="4">
    <source>
        <dbReference type="EMBL" id="CAL4807411.1"/>
    </source>
</evidence>
<reference evidence="4 5" key="2">
    <citation type="submission" date="2024-05" db="EMBL/GenBank/DDBJ databases">
        <authorList>
            <person name="Chen Y."/>
            <person name="Shah S."/>
            <person name="Dougan E. K."/>
            <person name="Thang M."/>
            <person name="Chan C."/>
        </authorList>
    </citation>
    <scope>NUCLEOTIDE SEQUENCE [LARGE SCALE GENOMIC DNA]</scope>
</reference>
<keyword evidence="1" id="KW-0175">Coiled coil</keyword>
<evidence type="ECO:0000313" key="3">
    <source>
        <dbReference type="EMBL" id="CAI4020099.1"/>
    </source>
</evidence>
<evidence type="ECO:0000313" key="5">
    <source>
        <dbReference type="Proteomes" id="UP001152797"/>
    </source>
</evidence>
<protein>
    <submittedName>
        <fullName evidence="3">Uncharacterized protein</fullName>
    </submittedName>
</protein>
<keyword evidence="5" id="KW-1185">Reference proteome</keyword>
<feature type="region of interest" description="Disordered" evidence="2">
    <location>
        <begin position="288"/>
        <end position="307"/>
    </location>
</feature>
<dbReference type="Proteomes" id="UP001152797">
    <property type="component" value="Unassembled WGS sequence"/>
</dbReference>
<sequence length="381" mass="42097">AVSGAGPLRAQRNEAGHTHRSSATGMVIDWHFLHGLVHVQATSVEAPQLPKVPKVFNAGPDGMPQLPNVEQLLTDYQEVKQQLDSEAKDLAQHVQQVEASGVSLLSQQKELYDKNLQEQEKENQALVRNNAHLAKEIITARQQNAKMKKDLAHKEKLMSFRQNQLRGLEQELERSQKFFQQVVEATNFADGAAGTTSAPDVETELLEKDAVSFLEISKKRKRRAKTSLRQPLTESALMLEAIRQSANGTETKDSGDALDVTEKDGQIITLLTEDLQKLHQAARRGQEALKKSFQQSSEAGKTRQEALRKQESLLTAELKQTQGAGEELKAKSAKVQDALDQMQRNLRKGGDLFGQLQKVAVAPVKEVQALLKAPSLVDGSI</sequence>
<feature type="region of interest" description="Disordered" evidence="2">
    <location>
        <begin position="1"/>
        <end position="21"/>
    </location>
</feature>
<name>A0A9P1GS80_9DINO</name>
<proteinExistence type="predicted"/>
<dbReference type="EMBL" id="CAMXCT010006789">
    <property type="protein sequence ID" value="CAI4020099.1"/>
    <property type="molecule type" value="Genomic_DNA"/>
</dbReference>
<accession>A0A9P1GS80</accession>
<dbReference type="OrthoDB" id="10466071at2759"/>
<gene>
    <name evidence="3" type="ORF">C1SCF055_LOCUS44545</name>
</gene>
<evidence type="ECO:0000256" key="1">
    <source>
        <dbReference type="SAM" id="Coils"/>
    </source>
</evidence>
<dbReference type="EMBL" id="CAMXCT020006789">
    <property type="protein sequence ID" value="CAL1173474.1"/>
    <property type="molecule type" value="Genomic_DNA"/>
</dbReference>
<dbReference type="AlphaFoldDB" id="A0A9P1GS80"/>
<feature type="non-terminal residue" evidence="3">
    <location>
        <position position="381"/>
    </location>
</feature>
<dbReference type="EMBL" id="CAMXCT030006789">
    <property type="protein sequence ID" value="CAL4807411.1"/>
    <property type="molecule type" value="Genomic_DNA"/>
</dbReference>
<feature type="coiled-coil region" evidence="1">
    <location>
        <begin position="69"/>
        <end position="136"/>
    </location>
</feature>
<evidence type="ECO:0000256" key="2">
    <source>
        <dbReference type="SAM" id="MobiDB-lite"/>
    </source>
</evidence>
<reference evidence="3" key="1">
    <citation type="submission" date="2022-10" db="EMBL/GenBank/DDBJ databases">
        <authorList>
            <person name="Chen Y."/>
            <person name="Dougan E. K."/>
            <person name="Chan C."/>
            <person name="Rhodes N."/>
            <person name="Thang M."/>
        </authorList>
    </citation>
    <scope>NUCLEOTIDE SEQUENCE</scope>
</reference>
<comment type="caution">
    <text evidence="3">The sequence shown here is derived from an EMBL/GenBank/DDBJ whole genome shotgun (WGS) entry which is preliminary data.</text>
</comment>
<organism evidence="3">
    <name type="scientific">Cladocopium goreaui</name>
    <dbReference type="NCBI Taxonomy" id="2562237"/>
    <lineage>
        <taxon>Eukaryota</taxon>
        <taxon>Sar</taxon>
        <taxon>Alveolata</taxon>
        <taxon>Dinophyceae</taxon>
        <taxon>Suessiales</taxon>
        <taxon>Symbiodiniaceae</taxon>
        <taxon>Cladocopium</taxon>
    </lineage>
</organism>
<feature type="non-terminal residue" evidence="3">
    <location>
        <position position="1"/>
    </location>
</feature>